<dbReference type="PANTHER" id="PTHR28076">
    <property type="entry name" value="SPORULATION-SPECIFIC PROTEIN 71"/>
    <property type="match status" value="1"/>
</dbReference>
<evidence type="ECO:0000259" key="3">
    <source>
        <dbReference type="Pfam" id="PF23207"/>
    </source>
</evidence>
<dbReference type="STRING" id="1314785.A0A165HQW6"/>
<reference evidence="4 5" key="1">
    <citation type="journal article" date="2016" name="Mol. Biol. Evol.">
        <title>Comparative Genomics of Early-Diverging Mushroom-Forming Fungi Provides Insights into the Origins of Lignocellulose Decay Capabilities.</title>
        <authorList>
            <person name="Nagy L.G."/>
            <person name="Riley R."/>
            <person name="Tritt A."/>
            <person name="Adam C."/>
            <person name="Daum C."/>
            <person name="Floudas D."/>
            <person name="Sun H."/>
            <person name="Yadav J.S."/>
            <person name="Pangilinan J."/>
            <person name="Larsson K.H."/>
            <person name="Matsuura K."/>
            <person name="Barry K."/>
            <person name="Labutti K."/>
            <person name="Kuo R."/>
            <person name="Ohm R.A."/>
            <person name="Bhattacharya S.S."/>
            <person name="Shirouzu T."/>
            <person name="Yoshinaga Y."/>
            <person name="Martin F.M."/>
            <person name="Grigoriev I.V."/>
            <person name="Hibbett D.S."/>
        </authorList>
    </citation>
    <scope>NUCLEOTIDE SEQUENCE [LARGE SCALE GENOMIC DNA]</scope>
    <source>
        <strain evidence="4 5">93-53</strain>
    </source>
</reference>
<keyword evidence="5" id="KW-1185">Reference proteome</keyword>
<evidence type="ECO:0000313" key="5">
    <source>
        <dbReference type="Proteomes" id="UP000076871"/>
    </source>
</evidence>
<feature type="region of interest" description="Disordered" evidence="1">
    <location>
        <begin position="1"/>
        <end position="23"/>
    </location>
</feature>
<gene>
    <name evidence="4" type="ORF">LAESUDRAFT_640838</name>
</gene>
<feature type="domain" description="Mug56/Spo71 PH" evidence="2">
    <location>
        <begin position="849"/>
        <end position="880"/>
    </location>
</feature>
<protein>
    <submittedName>
        <fullName evidence="4">Uncharacterized protein</fullName>
    </submittedName>
</protein>
<dbReference type="GeneID" id="63820656"/>
<proteinExistence type="predicted"/>
<dbReference type="InterPro" id="IPR039486">
    <property type="entry name" value="Mug56/Spo71_PH"/>
</dbReference>
<evidence type="ECO:0000313" key="4">
    <source>
        <dbReference type="EMBL" id="KZT12064.1"/>
    </source>
</evidence>
<feature type="region of interest" description="Disordered" evidence="1">
    <location>
        <begin position="602"/>
        <end position="621"/>
    </location>
</feature>
<name>A0A165HQW6_9APHY</name>
<dbReference type="Proteomes" id="UP000076871">
    <property type="component" value="Unassembled WGS sequence"/>
</dbReference>
<feature type="compositionally biased region" description="Basic and acidic residues" evidence="1">
    <location>
        <begin position="94"/>
        <end position="109"/>
    </location>
</feature>
<feature type="compositionally biased region" description="Polar residues" evidence="1">
    <location>
        <begin position="135"/>
        <end position="145"/>
    </location>
</feature>
<feature type="domain" description="Mug56/Spo71 PH" evidence="2">
    <location>
        <begin position="736"/>
        <end position="836"/>
    </location>
</feature>
<feature type="region of interest" description="Disordered" evidence="1">
    <location>
        <begin position="47"/>
        <end position="205"/>
    </location>
</feature>
<dbReference type="InParanoid" id="A0A165HQW6"/>
<accession>A0A165HQW6</accession>
<evidence type="ECO:0000259" key="2">
    <source>
        <dbReference type="Pfam" id="PF15404"/>
    </source>
</evidence>
<dbReference type="AlphaFoldDB" id="A0A165HQW6"/>
<dbReference type="OrthoDB" id="5579281at2759"/>
<dbReference type="Pfam" id="PF15404">
    <property type="entry name" value="PH_4"/>
    <property type="match status" value="2"/>
</dbReference>
<organism evidence="4 5">
    <name type="scientific">Laetiporus sulphureus 93-53</name>
    <dbReference type="NCBI Taxonomy" id="1314785"/>
    <lineage>
        <taxon>Eukaryota</taxon>
        <taxon>Fungi</taxon>
        <taxon>Dikarya</taxon>
        <taxon>Basidiomycota</taxon>
        <taxon>Agaricomycotina</taxon>
        <taxon>Agaricomycetes</taxon>
        <taxon>Polyporales</taxon>
        <taxon>Laetiporus</taxon>
    </lineage>
</organism>
<dbReference type="Pfam" id="PF23207">
    <property type="entry name" value="PH_SPO71"/>
    <property type="match status" value="1"/>
</dbReference>
<feature type="compositionally biased region" description="Polar residues" evidence="1">
    <location>
        <begin position="47"/>
        <end position="80"/>
    </location>
</feature>
<dbReference type="PANTHER" id="PTHR28076:SF1">
    <property type="entry name" value="PROSPORE MEMBRANE ADAPTER PROTEIN SPO71"/>
    <property type="match status" value="1"/>
</dbReference>
<dbReference type="EMBL" id="KV427606">
    <property type="protein sequence ID" value="KZT12064.1"/>
    <property type="molecule type" value="Genomic_DNA"/>
</dbReference>
<dbReference type="InterPro" id="IPR057379">
    <property type="entry name" value="PH_SPO71"/>
</dbReference>
<dbReference type="InterPro" id="IPR040345">
    <property type="entry name" value="Mug56/Spo71"/>
</dbReference>
<evidence type="ECO:0000256" key="1">
    <source>
        <dbReference type="SAM" id="MobiDB-lite"/>
    </source>
</evidence>
<dbReference type="RefSeq" id="XP_040769712.1">
    <property type="nucleotide sequence ID" value="XM_040903626.1"/>
</dbReference>
<feature type="domain" description="Prospore membrane adapter protein SPO71 PH" evidence="3">
    <location>
        <begin position="210"/>
        <end position="355"/>
    </location>
</feature>
<sequence length="904" mass="103121">MYRRWKESEWGRASSRVRDERSHERWVGGSFDVGLFLGVDVLDQDTRTNPAGTSRTAEISSSRNVPLSTRTETFVTSPSRLSIPGAATKGGRSSRHDEDSPLQTDESRSAHSSTALIFRPTPGAPASHSPHVRFEQTSSSNSRNGHSGEPGQNGFAKGKGKAVHNPEPAVQEDPAPPREVLSRSGEQVEHTSAGAAQQADPENQVKWGNVIMRDRMLVKFSHTEGSSLPAEFDENANRTTSHLYNEDWVEYIVVWRKDRLELYRDHLMPWKDWSTGHKKLLFVIPLGSSTTRLSLYSFVDLTFCIVCPSVPLRHRSKRRWLYGQRTGLNAFVFKMKSRTRAIDWLYKLWRHLGGQLPPFLEIRSPILDTRIKIDIPDSGDVAAAYAVFNKQNIIRTCQERLKQVAEYSDLLEHTVAARGALALAWRSETNLDWVWQLEDVQGSTRDWAILCGLALHQAGKPAHLEVRLKEHYPTRLHLKDGTRLDEPPAVEGYLDRIRPSSQLKQAIYLTSHDGYLFSLHSAHAHHPAPPGFLPVDCNPETLQREEVHRGAQQILHAFALLDLRSIVAVRRAFQVAARHSDQIPGGNMPEWEDVEGFWEDVERSESDDEDAGGETGANASRNRTRLHMRRSFELLLTTGSVVRFEAYSCQNALEWIVRLRPLVSYWKKRHQVDARREMDLAYVRMGRTRITPLQHVVHEHDSPEDLLPDPAAPLPELSSFYNWCVMDGCRPMLKCGKLYASKGLHGRYKHIQMILTSGTLIQYRIAGRRSLHRRRHKMISLMDASVVSGYLAAQYLPEGQYDPDAPHDARRYQDGLETDDGVEDTLFMIWYRSSKKGEKGIGDVRRTDIPPLSIKRKMSVFRTRSRLERDAWVWAINVEIERVIRETRDREESIREAGNIVKTW</sequence>
<dbReference type="GO" id="GO:1902657">
    <property type="term" value="P:protein localization to prospore membrane"/>
    <property type="evidence" value="ECO:0007669"/>
    <property type="project" value="InterPro"/>
</dbReference>